<reference evidence="3" key="1">
    <citation type="journal article" date="2019" name="Int. J. Syst. Evol. Microbiol.">
        <title>The Global Catalogue of Microorganisms (GCM) 10K type strain sequencing project: providing services to taxonomists for standard genome sequencing and annotation.</title>
        <authorList>
            <consortium name="The Broad Institute Genomics Platform"/>
            <consortium name="The Broad Institute Genome Sequencing Center for Infectious Disease"/>
            <person name="Wu L."/>
            <person name="Ma J."/>
        </authorList>
    </citation>
    <scope>NUCLEOTIDE SEQUENCE [LARGE SCALE GENOMIC DNA]</scope>
    <source>
        <strain evidence="3">JCM 3369</strain>
    </source>
</reference>
<proteinExistence type="predicted"/>
<dbReference type="EMBL" id="JBHSXS010000030">
    <property type="protein sequence ID" value="MFC6884776.1"/>
    <property type="molecule type" value="Genomic_DNA"/>
</dbReference>
<protein>
    <recommendedName>
        <fullName evidence="4">SWIM-type domain-containing protein</fullName>
    </recommendedName>
</protein>
<name>A0ABW2CSH3_9ACTN</name>
<sequence length="196" mass="21070">MTAEFGATAWGRAWLRTAEPVAAPPDRLRPKARSLARNHAVTSLTITAGQVEAEVAGHRTSLRLPLWDDAERVERLVAKALDNAGPLAPGDLPDDLAAAFRSEGIAIAVPPDALTPDCACAARRPLCVHALATLYALIQRIDETPALALDLRRQAHQLPDPPSPDWTPMSTINPAHFYKSPGETNGPTTSARTRVR</sequence>
<dbReference type="PANTHER" id="PTHR38133:SF1">
    <property type="entry name" value="SLR1429 PROTEIN"/>
    <property type="match status" value="1"/>
</dbReference>
<evidence type="ECO:0000313" key="2">
    <source>
        <dbReference type="EMBL" id="MFC6884776.1"/>
    </source>
</evidence>
<dbReference type="PANTHER" id="PTHR38133">
    <property type="entry name" value="SLR1429 PROTEIN"/>
    <property type="match status" value="1"/>
</dbReference>
<organism evidence="2 3">
    <name type="scientific">Actinomadura yumaensis</name>
    <dbReference type="NCBI Taxonomy" id="111807"/>
    <lineage>
        <taxon>Bacteria</taxon>
        <taxon>Bacillati</taxon>
        <taxon>Actinomycetota</taxon>
        <taxon>Actinomycetes</taxon>
        <taxon>Streptosporangiales</taxon>
        <taxon>Thermomonosporaceae</taxon>
        <taxon>Actinomadura</taxon>
    </lineage>
</organism>
<evidence type="ECO:0000256" key="1">
    <source>
        <dbReference type="SAM" id="MobiDB-lite"/>
    </source>
</evidence>
<accession>A0ABW2CSH3</accession>
<gene>
    <name evidence="2" type="ORF">ACFQKB_33805</name>
</gene>
<feature type="compositionally biased region" description="Polar residues" evidence="1">
    <location>
        <begin position="182"/>
        <end position="196"/>
    </location>
</feature>
<evidence type="ECO:0000313" key="3">
    <source>
        <dbReference type="Proteomes" id="UP001596380"/>
    </source>
</evidence>
<dbReference type="Proteomes" id="UP001596380">
    <property type="component" value="Unassembled WGS sequence"/>
</dbReference>
<comment type="caution">
    <text evidence="2">The sequence shown here is derived from an EMBL/GenBank/DDBJ whole genome shotgun (WGS) entry which is preliminary data.</text>
</comment>
<keyword evidence="3" id="KW-1185">Reference proteome</keyword>
<evidence type="ECO:0008006" key="4">
    <source>
        <dbReference type="Google" id="ProtNLM"/>
    </source>
</evidence>
<feature type="region of interest" description="Disordered" evidence="1">
    <location>
        <begin position="156"/>
        <end position="196"/>
    </location>
</feature>
<dbReference type="RefSeq" id="WP_175250051.1">
    <property type="nucleotide sequence ID" value="NZ_JBHSXS010000030.1"/>
</dbReference>